<evidence type="ECO:0000313" key="3">
    <source>
        <dbReference type="EMBL" id="PMC62559.1"/>
    </source>
</evidence>
<dbReference type="AlphaFoldDB" id="A0A2N6SZQ6"/>
<comment type="caution">
    <text evidence="3">The sequence shown here is derived from an EMBL/GenBank/DDBJ whole genome shotgun (WGS) entry which is preliminary data.</text>
</comment>
<dbReference type="Proteomes" id="UP000235363">
    <property type="component" value="Unassembled WGS sequence"/>
</dbReference>
<organism evidence="3 4">
    <name type="scientific">Corynebacterium xerosis</name>
    <dbReference type="NCBI Taxonomy" id="1725"/>
    <lineage>
        <taxon>Bacteria</taxon>
        <taxon>Bacillati</taxon>
        <taxon>Actinomycetota</taxon>
        <taxon>Actinomycetes</taxon>
        <taxon>Mycobacteriales</taxon>
        <taxon>Corynebacteriaceae</taxon>
        <taxon>Corynebacterium</taxon>
    </lineage>
</organism>
<dbReference type="PROSITE" id="PS51318">
    <property type="entry name" value="TAT"/>
    <property type="match status" value="1"/>
</dbReference>
<dbReference type="InterPro" id="IPR012347">
    <property type="entry name" value="Ferritin-like"/>
</dbReference>
<dbReference type="Pfam" id="PF14530">
    <property type="entry name" value="DUF4439"/>
    <property type="match status" value="1"/>
</dbReference>
<sequence length="314" mass="31546">MNPPLPALPRRSFLVGAAGLGGALTLAAAGCTSIVAPSADPVVEAAWALALRDAPLLRDAAAPAAEARAAQADALAAEVTRACGVLDDGSSPQECVAAPSPLPAAPSPADARTVLLDSRSSGSLHDALAESRSLQDPYEAALVSAVDGGLVLALRGLDVDWRELTPEYAGDEVLDDDDAAVFADALVAEYALIYGMGVAAPRLAAEYRQSASTSADRHRVLRDRAIGALEDAGVPVPVAEPGYAVVDGAPAPETDAAGFASALEDSCAQAWRQALVDAKEPAARAFALQAAGLAQAGASVFRGDGSAALPGLPA</sequence>
<keyword evidence="1" id="KW-0732">Signal</keyword>
<protein>
    <submittedName>
        <fullName evidence="3">DUF4439 domain-containing protein</fullName>
    </submittedName>
</protein>
<dbReference type="InterPro" id="IPR009078">
    <property type="entry name" value="Ferritin-like_SF"/>
</dbReference>
<dbReference type="Gene3D" id="1.20.1260.10">
    <property type="match status" value="1"/>
</dbReference>
<evidence type="ECO:0000259" key="2">
    <source>
        <dbReference type="Pfam" id="PF14530"/>
    </source>
</evidence>
<gene>
    <name evidence="3" type="ORF">CJ204_05285</name>
</gene>
<name>A0A2N6SZQ6_9CORY</name>
<dbReference type="InterPro" id="IPR006311">
    <property type="entry name" value="TAT_signal"/>
</dbReference>
<evidence type="ECO:0000256" key="1">
    <source>
        <dbReference type="SAM" id="SignalP"/>
    </source>
</evidence>
<feature type="domain" description="DUF4439" evidence="2">
    <location>
        <begin position="183"/>
        <end position="313"/>
    </location>
</feature>
<evidence type="ECO:0000313" key="4">
    <source>
        <dbReference type="Proteomes" id="UP000235363"/>
    </source>
</evidence>
<feature type="chain" id="PRO_5038413443" evidence="1">
    <location>
        <begin position="29"/>
        <end position="314"/>
    </location>
</feature>
<dbReference type="RefSeq" id="WP_102212561.1">
    <property type="nucleotide sequence ID" value="NZ_PNHF01000009.1"/>
</dbReference>
<feature type="signal peptide" evidence="1">
    <location>
        <begin position="1"/>
        <end position="28"/>
    </location>
</feature>
<accession>A0A2N6SZQ6</accession>
<dbReference type="SUPFAM" id="SSF47240">
    <property type="entry name" value="Ferritin-like"/>
    <property type="match status" value="1"/>
</dbReference>
<dbReference type="InterPro" id="IPR029447">
    <property type="entry name" value="DUF4439"/>
</dbReference>
<dbReference type="EMBL" id="PNHF01000009">
    <property type="protein sequence ID" value="PMC62559.1"/>
    <property type="molecule type" value="Genomic_DNA"/>
</dbReference>
<reference evidence="3 4" key="1">
    <citation type="submission" date="2017-09" db="EMBL/GenBank/DDBJ databases">
        <title>Bacterial strain isolated from the female urinary microbiota.</title>
        <authorList>
            <person name="Thomas-White K."/>
            <person name="Kumar N."/>
            <person name="Forster S."/>
            <person name="Putonti C."/>
            <person name="Lawley T."/>
            <person name="Wolfe A.J."/>
        </authorList>
    </citation>
    <scope>NUCLEOTIDE SEQUENCE [LARGE SCALE GENOMIC DNA]</scope>
    <source>
        <strain evidence="3 4">UMB0908</strain>
    </source>
</reference>
<proteinExistence type="predicted"/>